<dbReference type="SUPFAM" id="SSF56784">
    <property type="entry name" value="HAD-like"/>
    <property type="match status" value="1"/>
</dbReference>
<keyword evidence="1 2" id="KW-0378">Hydrolase</keyword>
<dbReference type="NCBIfam" id="TIGR01489">
    <property type="entry name" value="DKMTPPase-SF"/>
    <property type="match status" value="1"/>
</dbReference>
<dbReference type="PANTHER" id="PTHR43344:SF21">
    <property type="entry name" value="POLYOL PHOSPHATE PHOSPHATASE PYP1"/>
    <property type="match status" value="1"/>
</dbReference>
<evidence type="ECO:0000256" key="1">
    <source>
        <dbReference type="ARBA" id="ARBA00022801"/>
    </source>
</evidence>
<gene>
    <name evidence="2" type="ORF">NWE54_06745</name>
</gene>
<dbReference type="Gene3D" id="3.40.50.1000">
    <property type="entry name" value="HAD superfamily/HAD-like"/>
    <property type="match status" value="1"/>
</dbReference>
<dbReference type="EMBL" id="CP102774">
    <property type="protein sequence ID" value="UZF88479.1"/>
    <property type="molecule type" value="Genomic_DNA"/>
</dbReference>
<dbReference type="Gene3D" id="3.90.1470.20">
    <property type="match status" value="1"/>
</dbReference>
<dbReference type="AlphaFoldDB" id="A0A9E8A0Z1"/>
<reference evidence="2" key="1">
    <citation type="submission" date="2022-08" db="EMBL/GenBank/DDBJ databases">
        <title>Complete Genome Sequences of 2 Bosea sp. soil isolates.</title>
        <authorList>
            <person name="Alvarez Arevalo M."/>
            <person name="Sterndorff E.B."/>
            <person name="Faurdal D."/>
            <person name="Joergensen T.S."/>
            <person name="Weber T."/>
        </authorList>
    </citation>
    <scope>NUCLEOTIDE SEQUENCE</scope>
    <source>
        <strain evidence="2">NBC_00436</strain>
    </source>
</reference>
<dbReference type="InterPro" id="IPR036412">
    <property type="entry name" value="HAD-like_sf"/>
</dbReference>
<dbReference type="PANTHER" id="PTHR43344">
    <property type="entry name" value="PHOSPHOSERINE PHOSPHATASE"/>
    <property type="match status" value="1"/>
</dbReference>
<proteinExistence type="predicted"/>
<dbReference type="InterPro" id="IPR050582">
    <property type="entry name" value="HAD-like_SerB"/>
</dbReference>
<protein>
    <submittedName>
        <fullName evidence="2">MtnX-like HAD-IB family phosphatase</fullName>
        <ecNumber evidence="2">3.1.3.-</ecNumber>
    </submittedName>
</protein>
<dbReference type="GO" id="GO:0005737">
    <property type="term" value="C:cytoplasm"/>
    <property type="evidence" value="ECO:0007669"/>
    <property type="project" value="TreeGrafter"/>
</dbReference>
<organism evidence="2">
    <name type="scientific">Bosea sp. NBC_00436</name>
    <dbReference type="NCBI Taxonomy" id="2969620"/>
    <lineage>
        <taxon>Bacteria</taxon>
        <taxon>Pseudomonadati</taxon>
        <taxon>Pseudomonadota</taxon>
        <taxon>Alphaproteobacteria</taxon>
        <taxon>Hyphomicrobiales</taxon>
        <taxon>Boseaceae</taxon>
        <taxon>Bosea</taxon>
    </lineage>
</organism>
<dbReference type="InterPro" id="IPR023214">
    <property type="entry name" value="HAD_sf"/>
</dbReference>
<dbReference type="InterPro" id="IPR006384">
    <property type="entry name" value="HAD_hydro_PyrdxlP_Pase-like"/>
</dbReference>
<dbReference type="EC" id="3.1.3.-" evidence="2"/>
<dbReference type="GO" id="GO:0006564">
    <property type="term" value="P:L-serine biosynthetic process"/>
    <property type="evidence" value="ECO:0007669"/>
    <property type="project" value="TreeGrafter"/>
</dbReference>
<accession>A0A9E8A0Z1</accession>
<dbReference type="GO" id="GO:0036424">
    <property type="term" value="F:L-phosphoserine phosphatase activity"/>
    <property type="evidence" value="ECO:0007669"/>
    <property type="project" value="TreeGrafter"/>
</dbReference>
<evidence type="ECO:0000313" key="2">
    <source>
        <dbReference type="EMBL" id="UZF88479.1"/>
    </source>
</evidence>
<sequence length="232" mass="25273">MQMQWQAIVDFDGTISLADTTDRILARFAEPGWEAIEEDWVAGRIGSRECMERQIALLHVSPDVLDTFVESFEIDWGFVAFVRTCMRHGVPVTVVSDGLDRTIRTLLRRAGLTELPVIANHIEPIGGDRWRLTSPHAARDGSCASGTCKCGVARSLGRPATILVGDGRSDFCIAERADLVFAKNGLVAHCVQAGVEHHAFSQLADAARLLEEMLTGVVPAAAGHHFKDKIDG</sequence>
<dbReference type="Pfam" id="PF12710">
    <property type="entry name" value="HAD"/>
    <property type="match status" value="1"/>
</dbReference>
<dbReference type="NCBIfam" id="TIGR01488">
    <property type="entry name" value="HAD-SF-IB"/>
    <property type="match status" value="1"/>
</dbReference>
<dbReference type="GO" id="GO:0000287">
    <property type="term" value="F:magnesium ion binding"/>
    <property type="evidence" value="ECO:0007669"/>
    <property type="project" value="TreeGrafter"/>
</dbReference>
<name>A0A9E8A0Z1_9HYPH</name>